<organism evidence="1 2">
    <name type="scientific">Mycena chlorophos</name>
    <name type="common">Agaric fungus</name>
    <name type="synonym">Agaricus chlorophos</name>
    <dbReference type="NCBI Taxonomy" id="658473"/>
    <lineage>
        <taxon>Eukaryota</taxon>
        <taxon>Fungi</taxon>
        <taxon>Dikarya</taxon>
        <taxon>Basidiomycota</taxon>
        <taxon>Agaricomycotina</taxon>
        <taxon>Agaricomycetes</taxon>
        <taxon>Agaricomycetidae</taxon>
        <taxon>Agaricales</taxon>
        <taxon>Marasmiineae</taxon>
        <taxon>Mycenaceae</taxon>
        <taxon>Mycena</taxon>
    </lineage>
</organism>
<accession>A0ABQ0M123</accession>
<proteinExistence type="predicted"/>
<protein>
    <recommendedName>
        <fullName evidence="3">Apple domain-containing protein</fullName>
    </recommendedName>
</protein>
<name>A0ABQ0M123_MYCCL</name>
<gene>
    <name evidence="1" type="ORF">MCHLO_13615</name>
</gene>
<evidence type="ECO:0000313" key="2">
    <source>
        <dbReference type="Proteomes" id="UP000815677"/>
    </source>
</evidence>
<dbReference type="EMBL" id="DF849380">
    <property type="protein sequence ID" value="GAT57031.1"/>
    <property type="molecule type" value="Genomic_DNA"/>
</dbReference>
<evidence type="ECO:0008006" key="3">
    <source>
        <dbReference type="Google" id="ProtNLM"/>
    </source>
</evidence>
<dbReference type="Proteomes" id="UP000815677">
    <property type="component" value="Unassembled WGS sequence"/>
</dbReference>
<reference evidence="1" key="1">
    <citation type="submission" date="2014-09" db="EMBL/GenBank/DDBJ databases">
        <title>Genome sequence of the luminous mushroom Mycena chlorophos for searching fungal bioluminescence genes.</title>
        <authorList>
            <person name="Tanaka Y."/>
            <person name="Kasuga D."/>
            <person name="Oba Y."/>
            <person name="Hase S."/>
            <person name="Sato K."/>
            <person name="Oba Y."/>
            <person name="Sakakibara Y."/>
        </authorList>
    </citation>
    <scope>NUCLEOTIDE SEQUENCE</scope>
</reference>
<evidence type="ECO:0000313" key="1">
    <source>
        <dbReference type="EMBL" id="GAT57031.1"/>
    </source>
</evidence>
<keyword evidence="2" id="KW-1185">Reference proteome</keyword>
<sequence>MKAPSCALITPQQRLTRSFKGTERVTKGVAARAAYAGHGVWSATGGILLRKPEIGTTAACQHRASNVQHRARRRGRGQVAWREERPACLFKLRRFSARSLSEVFCIQHVPHVCLQTLRRTVPLQFSIVIQANLRLNVSSGQRHRIYQLCHSLSFEPPFRPTTTPTQDMQFSFTALKLVALATFALHASAQNESSVATAFTVSSDEISTALKLTAANHYNCPLPPWEVGSEPGWHYGHSSPPPHIPCLKHGNTCSLLEILDQPGCFHCPPKSTPPEYTKTFSNLTCAAQDDSYLTYGLTDTVEDCQTMCDAVDGCTFINTYHDNNAADKDYSPLLTCALFSKCLTASSADNCGGQGQPDGGIEFITQSYGYCKKKPTST</sequence>